<keyword evidence="1" id="KW-0812">Transmembrane</keyword>
<protein>
    <submittedName>
        <fullName evidence="2">Uncharacterized protein</fullName>
    </submittedName>
</protein>
<reference evidence="2 3" key="1">
    <citation type="journal article" date="2016" name="Nat. Commun.">
        <title>Thousands of microbial genomes shed light on interconnected biogeochemical processes in an aquifer system.</title>
        <authorList>
            <person name="Anantharaman K."/>
            <person name="Brown C.T."/>
            <person name="Hug L.A."/>
            <person name="Sharon I."/>
            <person name="Castelle C.J."/>
            <person name="Probst A.J."/>
            <person name="Thomas B.C."/>
            <person name="Singh A."/>
            <person name="Wilkins M.J."/>
            <person name="Karaoz U."/>
            <person name="Brodie E.L."/>
            <person name="Williams K.H."/>
            <person name="Hubbard S.S."/>
            <person name="Banfield J.F."/>
        </authorList>
    </citation>
    <scope>NUCLEOTIDE SEQUENCE [LARGE SCALE GENOMIC DNA]</scope>
</reference>
<keyword evidence="1" id="KW-0472">Membrane</keyword>
<dbReference type="AlphaFoldDB" id="A0A1F4UHH8"/>
<sequence length="125" mass="13393">MKHLRVFNDVLSAMIALVFIWVVLELIADVLVSVDTPLATGSSFSWSFGVMAPLSLVLLRRFGWLRGLGLIIALTMAGWKAFTLLVGTDAGWGVGIGIGLSAVFGLAASRLFTLLGRYFSLGAFD</sequence>
<keyword evidence="1" id="KW-1133">Transmembrane helix</keyword>
<dbReference type="STRING" id="1802613.A2V54_03515"/>
<feature type="transmembrane region" description="Helical" evidence="1">
    <location>
        <begin position="38"/>
        <end position="59"/>
    </location>
</feature>
<evidence type="ECO:0000256" key="1">
    <source>
        <dbReference type="SAM" id="Phobius"/>
    </source>
</evidence>
<evidence type="ECO:0000313" key="3">
    <source>
        <dbReference type="Proteomes" id="UP000176583"/>
    </source>
</evidence>
<feature type="transmembrane region" description="Helical" evidence="1">
    <location>
        <begin position="68"/>
        <end position="86"/>
    </location>
</feature>
<organism evidence="2 3">
    <name type="scientific">candidate division WWE3 bacterium RBG_19FT_COMBO_53_11</name>
    <dbReference type="NCBI Taxonomy" id="1802613"/>
    <lineage>
        <taxon>Bacteria</taxon>
        <taxon>Katanobacteria</taxon>
    </lineage>
</organism>
<gene>
    <name evidence="2" type="ORF">A2V54_03515</name>
</gene>
<accession>A0A1F4UHH8</accession>
<dbReference type="Proteomes" id="UP000176583">
    <property type="component" value="Unassembled WGS sequence"/>
</dbReference>
<proteinExistence type="predicted"/>
<dbReference type="EMBL" id="MEUW01000021">
    <property type="protein sequence ID" value="OGC44418.1"/>
    <property type="molecule type" value="Genomic_DNA"/>
</dbReference>
<feature type="transmembrane region" description="Helical" evidence="1">
    <location>
        <begin position="92"/>
        <end position="112"/>
    </location>
</feature>
<evidence type="ECO:0000313" key="2">
    <source>
        <dbReference type="EMBL" id="OGC44418.1"/>
    </source>
</evidence>
<feature type="transmembrane region" description="Helical" evidence="1">
    <location>
        <begin position="12"/>
        <end position="32"/>
    </location>
</feature>
<name>A0A1F4UHH8_UNCKA</name>
<comment type="caution">
    <text evidence="2">The sequence shown here is derived from an EMBL/GenBank/DDBJ whole genome shotgun (WGS) entry which is preliminary data.</text>
</comment>